<dbReference type="GO" id="GO:0033553">
    <property type="term" value="C:rDNA heterochromatin"/>
    <property type="evidence" value="ECO:0007669"/>
    <property type="project" value="EnsemblFungi"/>
</dbReference>
<protein>
    <submittedName>
        <fullName evidence="9">Uncharacterized protein</fullName>
    </submittedName>
</protein>
<feature type="repeat" description="WD" evidence="8">
    <location>
        <begin position="290"/>
        <end position="331"/>
    </location>
</feature>
<dbReference type="Pfam" id="PF00400">
    <property type="entry name" value="WD40"/>
    <property type="match status" value="1"/>
</dbReference>
<reference evidence="9 10" key="1">
    <citation type="journal article" date="2011" name="Proc. Natl. Acad. Sci. U.S.A.">
        <title>Evolutionary erosion of yeast sex chromosomes by mating-type switching accidents.</title>
        <authorList>
            <person name="Gordon J.L."/>
            <person name="Armisen D."/>
            <person name="Proux-Wera E."/>
            <person name="Oheigeartaigh S.S."/>
            <person name="Byrne K.P."/>
            <person name="Wolfe K.H."/>
        </authorList>
    </citation>
    <scope>NUCLEOTIDE SEQUENCE [LARGE SCALE GENOMIC DNA]</scope>
    <source>
        <strain evidence="10">ATCC 24235 / CBS 4417 / NBRC 1672 / NRRL Y-8282 / UCD 70-5</strain>
    </source>
</reference>
<dbReference type="GO" id="GO:0032040">
    <property type="term" value="C:small-subunit processome"/>
    <property type="evidence" value="ECO:0007669"/>
    <property type="project" value="EnsemblFungi"/>
</dbReference>
<dbReference type="GO" id="GO:2000234">
    <property type="term" value="P:positive regulation of rRNA processing"/>
    <property type="evidence" value="ECO:0007669"/>
    <property type="project" value="TreeGrafter"/>
</dbReference>
<dbReference type="EMBL" id="HE612862">
    <property type="protein sequence ID" value="CCE64025.1"/>
    <property type="molecule type" value="Genomic_DNA"/>
</dbReference>
<dbReference type="GO" id="GO:0034511">
    <property type="term" value="F:U3 snoRNA binding"/>
    <property type="evidence" value="ECO:0007669"/>
    <property type="project" value="EnsemblFungi"/>
</dbReference>
<evidence type="ECO:0000256" key="5">
    <source>
        <dbReference type="ARBA" id="ARBA00022737"/>
    </source>
</evidence>
<dbReference type="PROSITE" id="PS50082">
    <property type="entry name" value="WD_REPEATS_2"/>
    <property type="match status" value="1"/>
</dbReference>
<keyword evidence="6" id="KW-0804">Transcription</keyword>
<dbReference type="OrthoDB" id="4096at2759"/>
<dbReference type="GO" id="GO:0045943">
    <property type="term" value="P:positive regulation of transcription by RNA polymerase I"/>
    <property type="evidence" value="ECO:0007669"/>
    <property type="project" value="EnsemblFungi"/>
</dbReference>
<dbReference type="Gene3D" id="2.130.10.10">
    <property type="entry name" value="YVTN repeat-like/Quinoprotein amine dehydrogenase"/>
    <property type="match status" value="1"/>
</dbReference>
<dbReference type="RefSeq" id="XP_003686459.1">
    <property type="nucleotide sequence ID" value="XM_003686411.1"/>
</dbReference>
<dbReference type="SUPFAM" id="SSF50978">
    <property type="entry name" value="WD40 repeat-like"/>
    <property type="match status" value="1"/>
</dbReference>
<dbReference type="eggNOG" id="KOG1963">
    <property type="taxonomic scope" value="Eukaryota"/>
</dbReference>
<keyword evidence="7" id="KW-0539">Nucleus</keyword>
<keyword evidence="4 8" id="KW-0853">WD repeat</keyword>
<dbReference type="GO" id="GO:0034455">
    <property type="term" value="C:t-UTP complex"/>
    <property type="evidence" value="ECO:0007669"/>
    <property type="project" value="EnsemblFungi"/>
</dbReference>
<dbReference type="PANTHER" id="PTHR44215">
    <property type="entry name" value="WD REPEAT-CONTAINING PROTEIN 75"/>
    <property type="match status" value="1"/>
</dbReference>
<evidence type="ECO:0000256" key="3">
    <source>
        <dbReference type="ARBA" id="ARBA00022552"/>
    </source>
</evidence>
<dbReference type="HOGENOM" id="CLU_348179_0_0_1"/>
<keyword evidence="5" id="KW-0677">Repeat</keyword>
<dbReference type="Proteomes" id="UP000005666">
    <property type="component" value="Chromosome 7"/>
</dbReference>
<dbReference type="GO" id="GO:0000462">
    <property type="term" value="P:maturation of SSU-rRNA from tricistronic rRNA transcript (SSU-rRNA, 5.8S rRNA, LSU-rRNA)"/>
    <property type="evidence" value="ECO:0007669"/>
    <property type="project" value="EnsemblFungi"/>
</dbReference>
<organism evidence="9 10">
    <name type="scientific">Tetrapisispora phaffii (strain ATCC 24235 / CBS 4417 / NBRC 1672 / NRRL Y-8282 / UCD 70-5)</name>
    <name type="common">Yeast</name>
    <name type="synonym">Fabospora phaffii</name>
    <dbReference type="NCBI Taxonomy" id="1071381"/>
    <lineage>
        <taxon>Eukaryota</taxon>
        <taxon>Fungi</taxon>
        <taxon>Dikarya</taxon>
        <taxon>Ascomycota</taxon>
        <taxon>Saccharomycotina</taxon>
        <taxon>Saccharomycetes</taxon>
        <taxon>Saccharomycetales</taxon>
        <taxon>Saccharomycetaceae</taxon>
        <taxon>Tetrapisispora</taxon>
    </lineage>
</organism>
<gene>
    <name evidence="9" type="primary">TPHA0G01890</name>
    <name evidence="9" type="ordered locus">TPHA_0G01890</name>
</gene>
<dbReference type="GO" id="GO:0005777">
    <property type="term" value="C:peroxisome"/>
    <property type="evidence" value="ECO:0007669"/>
    <property type="project" value="EnsemblFungi"/>
</dbReference>
<dbReference type="STRING" id="1071381.G8BVU7"/>
<dbReference type="InterPro" id="IPR053826">
    <property type="entry name" value="WDR75"/>
</dbReference>
<dbReference type="AlphaFoldDB" id="G8BVU7"/>
<evidence type="ECO:0000256" key="8">
    <source>
        <dbReference type="PROSITE-ProRule" id="PRU00221"/>
    </source>
</evidence>
<sequence>MSSNVYQQYKLSVVSGGKPIVPHIFNSSSSKKSVTCLTHNELDYIVPFNNQIKIYSIETRQCIKNLKFANNETLSQIFSGQDDNFVVDIKLNNLLKNQTENSIDESNKIITIFSNHGYIFAVNYKGKMIEKPENIKLSLEEDEEVYKVFHNSTTNEYKLLTTKINNGKSSNYSYRFYKFTVGDKENPITLERTYDDVILSAFSKNDKYLTLLSFESESKKTFIVKSIFDDKVDIKFKQIDLVNASKDTSSANSKYISTMALDNSCTKLALGFASGVINVVNLFDLTSTLLKWHIDTVLSLCFNSDATYLISGGWEKVISFWQLTTNNQQFLPRLNGVVIDCDILGNDKYYSLALQMADNISNSDFQLLLLNATDLQSKLAVNGPLPTFNSPVKNTVHPLSAIKSRASTTISNSSVSKKKFRKKLLKSKKQDYTNVATINPVSKQLFFPHTSAVQIYDFYKNEQVAYQYLAQGVNTAMGKVRYELNIKDPVINDIKFTQNGKWMLTYEVAFPPEDLLSSKDLTYCLKFWTKNDTEAEWRLVTKVLNPHGLNAPITKIIQAPATVNNSEACITSDNNGGLKYWAYDNHEKNWCLKNVALPFYNNYSNSVSLAWSQDGSLIFHGFEDKFTIIDFETFKKLDQVSQNENDRFTTEMNLDSEIQSIKVVNESTVIIATQTAFSSFDLLKGVFVNSFDIYPFTQGVYKNGHLDRLISCDEESGKIAIAINEHTPDNGSSDINYKSRIIIFNSDLSEKTGIFTHNNYVSWLSWNYDTDFIFLDIGCKLGMVGTTVNSEMLDEVNNEKASRTSVNDNNFSVRLSKLTSLKNSLNAGQDKYKKESSAIEVDMDDEDSKLEFINGDNKEGIINMSSFTSMFDNIQNIQMETLFDRVMKVIL</sequence>
<evidence type="ECO:0000313" key="10">
    <source>
        <dbReference type="Proteomes" id="UP000005666"/>
    </source>
</evidence>
<dbReference type="InterPro" id="IPR036322">
    <property type="entry name" value="WD40_repeat_dom_sf"/>
</dbReference>
<evidence type="ECO:0000256" key="6">
    <source>
        <dbReference type="ARBA" id="ARBA00023163"/>
    </source>
</evidence>
<name>G8BVU7_TETPH</name>
<dbReference type="OMA" id="KWHIDSV"/>
<comment type="subcellular location">
    <subcellularLocation>
        <location evidence="1">Nucleus</location>
        <location evidence="1">Nucleolus</location>
    </subcellularLocation>
</comment>
<evidence type="ECO:0000313" key="9">
    <source>
        <dbReference type="EMBL" id="CCE64025.1"/>
    </source>
</evidence>
<accession>G8BVU7</accession>
<dbReference type="InterPro" id="IPR001680">
    <property type="entry name" value="WD40_rpt"/>
</dbReference>
<dbReference type="PANTHER" id="PTHR44215:SF1">
    <property type="entry name" value="WD REPEAT-CONTAINING PROTEIN 75"/>
    <property type="match status" value="1"/>
</dbReference>
<evidence type="ECO:0000256" key="7">
    <source>
        <dbReference type="ARBA" id="ARBA00023242"/>
    </source>
</evidence>
<keyword evidence="3" id="KW-0698">rRNA processing</keyword>
<evidence type="ECO:0000256" key="4">
    <source>
        <dbReference type="ARBA" id="ARBA00022574"/>
    </source>
</evidence>
<dbReference type="GeneID" id="11533552"/>
<proteinExistence type="predicted"/>
<dbReference type="InterPro" id="IPR015943">
    <property type="entry name" value="WD40/YVTN_repeat-like_dom_sf"/>
</dbReference>
<keyword evidence="2" id="KW-0690">Ribosome biogenesis</keyword>
<evidence type="ECO:0000256" key="2">
    <source>
        <dbReference type="ARBA" id="ARBA00022517"/>
    </source>
</evidence>
<keyword evidence="10" id="KW-1185">Reference proteome</keyword>
<evidence type="ECO:0000256" key="1">
    <source>
        <dbReference type="ARBA" id="ARBA00004604"/>
    </source>
</evidence>
<dbReference type="PROSITE" id="PS50294">
    <property type="entry name" value="WD_REPEATS_REGION"/>
    <property type="match status" value="1"/>
</dbReference>
<dbReference type="KEGG" id="tpf:TPHA_0G01890"/>